<dbReference type="Proteomes" id="UP000029981">
    <property type="component" value="Chromosome 3"/>
</dbReference>
<dbReference type="AlphaFoldDB" id="A0A0A0LDK6"/>
<dbReference type="Gramene" id="KGN59873">
    <property type="protein sequence ID" value="KGN59873"/>
    <property type="gene ID" value="Csa_3G851740"/>
</dbReference>
<evidence type="ECO:0000313" key="2">
    <source>
        <dbReference type="Proteomes" id="UP000029981"/>
    </source>
</evidence>
<accession>A0A0A0LDK6</accession>
<reference evidence="1 2" key="4">
    <citation type="journal article" date="2011" name="BMC Genomics">
        <title>RNA-Seq improves annotation of protein-coding genes in the cucumber genome.</title>
        <authorList>
            <person name="Li Z."/>
            <person name="Zhang Z."/>
            <person name="Yan P."/>
            <person name="Huang S."/>
            <person name="Fei Z."/>
            <person name="Lin K."/>
        </authorList>
    </citation>
    <scope>NUCLEOTIDE SEQUENCE [LARGE SCALE GENOMIC DNA]</scope>
    <source>
        <strain evidence="2">cv. 9930</strain>
    </source>
</reference>
<evidence type="ECO:0000313" key="1">
    <source>
        <dbReference type="EMBL" id="KGN59873.1"/>
    </source>
</evidence>
<organism evidence="1 2">
    <name type="scientific">Cucumis sativus</name>
    <name type="common">Cucumber</name>
    <dbReference type="NCBI Taxonomy" id="3659"/>
    <lineage>
        <taxon>Eukaryota</taxon>
        <taxon>Viridiplantae</taxon>
        <taxon>Streptophyta</taxon>
        <taxon>Embryophyta</taxon>
        <taxon>Tracheophyta</taxon>
        <taxon>Spermatophyta</taxon>
        <taxon>Magnoliopsida</taxon>
        <taxon>eudicotyledons</taxon>
        <taxon>Gunneridae</taxon>
        <taxon>Pentapetalae</taxon>
        <taxon>rosids</taxon>
        <taxon>fabids</taxon>
        <taxon>Cucurbitales</taxon>
        <taxon>Cucurbitaceae</taxon>
        <taxon>Benincaseae</taxon>
        <taxon>Cucumis</taxon>
    </lineage>
</organism>
<reference evidence="1 2" key="2">
    <citation type="journal article" date="2009" name="PLoS ONE">
        <title>An integrated genetic and cytogenetic map of the cucumber genome.</title>
        <authorList>
            <person name="Ren Y."/>
            <person name="Zhang Z."/>
            <person name="Liu J."/>
            <person name="Staub J.E."/>
            <person name="Han Y."/>
            <person name="Cheng Z."/>
            <person name="Li X."/>
            <person name="Lu J."/>
            <person name="Miao H."/>
            <person name="Kang H."/>
            <person name="Xie B."/>
            <person name="Gu X."/>
            <person name="Wang X."/>
            <person name="Du Y."/>
            <person name="Jin W."/>
            <person name="Huang S."/>
        </authorList>
    </citation>
    <scope>NUCLEOTIDE SEQUENCE [LARGE SCALE GENOMIC DNA]</scope>
    <source>
        <strain evidence="2">cv. 9930</strain>
    </source>
</reference>
<dbReference type="EMBL" id="CM002924">
    <property type="protein sequence ID" value="KGN59873.1"/>
    <property type="molecule type" value="Genomic_DNA"/>
</dbReference>
<keyword evidence="2" id="KW-1185">Reference proteome</keyword>
<name>A0A0A0LDK6_CUCSA</name>
<gene>
    <name evidence="1" type="ORF">Csa_3G851740</name>
</gene>
<proteinExistence type="predicted"/>
<sequence>MSQWDDSSTRPFEREKVGRGLGSSVALAFPGEGLRSDPSFIPDEEDLLGFSPSRTFFLQFKG</sequence>
<protein>
    <submittedName>
        <fullName evidence="1">Uncharacterized protein</fullName>
    </submittedName>
</protein>
<reference evidence="1 2" key="1">
    <citation type="journal article" date="2009" name="Nat. Genet.">
        <title>The genome of the cucumber, Cucumis sativus L.</title>
        <authorList>
            <person name="Huang S."/>
            <person name="Li R."/>
            <person name="Zhang Z."/>
            <person name="Li L."/>
            <person name="Gu X."/>
            <person name="Fan W."/>
            <person name="Lucas W.J."/>
            <person name="Wang X."/>
            <person name="Xie B."/>
            <person name="Ni P."/>
            <person name="Ren Y."/>
            <person name="Zhu H."/>
            <person name="Li J."/>
            <person name="Lin K."/>
            <person name="Jin W."/>
            <person name="Fei Z."/>
            <person name="Li G."/>
            <person name="Staub J."/>
            <person name="Kilian A."/>
            <person name="van der Vossen E.A."/>
            <person name="Wu Y."/>
            <person name="Guo J."/>
            <person name="He J."/>
            <person name="Jia Z."/>
            <person name="Ren Y."/>
            <person name="Tian G."/>
            <person name="Lu Y."/>
            <person name="Ruan J."/>
            <person name="Qian W."/>
            <person name="Wang M."/>
            <person name="Huang Q."/>
            <person name="Li B."/>
            <person name="Xuan Z."/>
            <person name="Cao J."/>
            <person name="Asan"/>
            <person name="Wu Z."/>
            <person name="Zhang J."/>
            <person name="Cai Q."/>
            <person name="Bai Y."/>
            <person name="Zhao B."/>
            <person name="Han Y."/>
            <person name="Li Y."/>
            <person name="Li X."/>
            <person name="Wang S."/>
            <person name="Shi Q."/>
            <person name="Liu S."/>
            <person name="Cho W.K."/>
            <person name="Kim J.Y."/>
            <person name="Xu Y."/>
            <person name="Heller-Uszynska K."/>
            <person name="Miao H."/>
            <person name="Cheng Z."/>
            <person name="Zhang S."/>
            <person name="Wu J."/>
            <person name="Yang Y."/>
            <person name="Kang H."/>
            <person name="Li M."/>
            <person name="Liang H."/>
            <person name="Ren X."/>
            <person name="Shi Z."/>
            <person name="Wen M."/>
            <person name="Jian M."/>
            <person name="Yang H."/>
            <person name="Zhang G."/>
            <person name="Yang Z."/>
            <person name="Chen R."/>
            <person name="Liu S."/>
            <person name="Li J."/>
            <person name="Ma L."/>
            <person name="Liu H."/>
            <person name="Zhou Y."/>
            <person name="Zhao J."/>
            <person name="Fang X."/>
            <person name="Li G."/>
            <person name="Fang L."/>
            <person name="Li Y."/>
            <person name="Liu D."/>
            <person name="Zheng H."/>
            <person name="Zhang Y."/>
            <person name="Qin N."/>
            <person name="Li Z."/>
            <person name="Yang G."/>
            <person name="Yang S."/>
            <person name="Bolund L."/>
            <person name="Kristiansen K."/>
            <person name="Zheng H."/>
            <person name="Li S."/>
            <person name="Zhang X."/>
            <person name="Yang H."/>
            <person name="Wang J."/>
            <person name="Sun R."/>
            <person name="Zhang B."/>
            <person name="Jiang S."/>
            <person name="Wang J."/>
            <person name="Du Y."/>
            <person name="Li S."/>
        </authorList>
    </citation>
    <scope>NUCLEOTIDE SEQUENCE [LARGE SCALE GENOMIC DNA]</scope>
    <source>
        <strain evidence="2">cv. 9930</strain>
    </source>
</reference>
<reference evidence="1 2" key="3">
    <citation type="journal article" date="2010" name="BMC Genomics">
        <title>Transcriptome sequencing and comparative analysis of cucumber flowers with different sex types.</title>
        <authorList>
            <person name="Guo S."/>
            <person name="Zheng Y."/>
            <person name="Joung J.G."/>
            <person name="Liu S."/>
            <person name="Zhang Z."/>
            <person name="Crasta O.R."/>
            <person name="Sobral B.W."/>
            <person name="Xu Y."/>
            <person name="Huang S."/>
            <person name="Fei Z."/>
        </authorList>
    </citation>
    <scope>NUCLEOTIDE SEQUENCE [LARGE SCALE GENOMIC DNA]</scope>
    <source>
        <strain evidence="2">cv. 9930</strain>
    </source>
</reference>